<keyword evidence="5 8" id="KW-0812">Transmembrane</keyword>
<feature type="transmembrane region" description="Helical" evidence="9">
    <location>
        <begin position="56"/>
        <end position="75"/>
    </location>
</feature>
<dbReference type="GO" id="GO:0043190">
    <property type="term" value="C:ATP-binding cassette (ABC) transporter complex"/>
    <property type="evidence" value="ECO:0007669"/>
    <property type="project" value="InterPro"/>
</dbReference>
<protein>
    <submittedName>
        <fullName evidence="10">Manganese transport system membrane protein MntB</fullName>
    </submittedName>
    <submittedName>
        <fullName evidence="11">Manganese/zinc/iron transport system permease protein</fullName>
    </submittedName>
</protein>
<name>A0A6V7R3I8_9STAP</name>
<keyword evidence="4" id="KW-1003">Cell membrane</keyword>
<evidence type="ECO:0000256" key="7">
    <source>
        <dbReference type="ARBA" id="ARBA00023136"/>
    </source>
</evidence>
<evidence type="ECO:0000256" key="2">
    <source>
        <dbReference type="ARBA" id="ARBA00008034"/>
    </source>
</evidence>
<feature type="transmembrane region" description="Helical" evidence="9">
    <location>
        <begin position="199"/>
        <end position="219"/>
    </location>
</feature>
<dbReference type="SUPFAM" id="SSF81345">
    <property type="entry name" value="ABC transporter involved in vitamin B12 uptake, BtuC"/>
    <property type="match status" value="1"/>
</dbReference>
<keyword evidence="13" id="KW-1185">Reference proteome</keyword>
<comment type="caution">
    <text evidence="10">The sequence shown here is derived from an EMBL/GenBank/DDBJ whole genome shotgun (WGS) entry which is preliminary data.</text>
</comment>
<evidence type="ECO:0000313" key="13">
    <source>
        <dbReference type="Proteomes" id="UP000545588"/>
    </source>
</evidence>
<dbReference type="PANTHER" id="PTHR30477:SF8">
    <property type="entry name" value="METAL TRANSPORT SYSTEM MEMBRANE PROTEIN CT_070-RELATED"/>
    <property type="match status" value="1"/>
</dbReference>
<evidence type="ECO:0000256" key="5">
    <source>
        <dbReference type="ARBA" id="ARBA00022692"/>
    </source>
</evidence>
<dbReference type="GO" id="GO:0010043">
    <property type="term" value="P:response to zinc ion"/>
    <property type="evidence" value="ECO:0007669"/>
    <property type="project" value="TreeGrafter"/>
</dbReference>
<reference evidence="10 12" key="1">
    <citation type="submission" date="2020-07" db="EMBL/GenBank/DDBJ databases">
        <authorList>
            <person name="Criscuolo A."/>
        </authorList>
    </citation>
    <scope>NUCLEOTIDE SEQUENCE [LARGE SCALE GENOMIC DNA]</scope>
    <source>
        <strain evidence="10">CIP111751</strain>
    </source>
</reference>
<dbReference type="PANTHER" id="PTHR30477">
    <property type="entry name" value="ABC-TRANSPORTER METAL-BINDING PROTEIN"/>
    <property type="match status" value="1"/>
</dbReference>
<feature type="transmembrane region" description="Helical" evidence="9">
    <location>
        <begin position="170"/>
        <end position="193"/>
    </location>
</feature>
<comment type="subcellular location">
    <subcellularLocation>
        <location evidence="1 8">Cell membrane</location>
        <topology evidence="1 8">Multi-pass membrane protein</topology>
    </subcellularLocation>
</comment>
<gene>
    <name evidence="10" type="primary">mntB_1</name>
    <name evidence="11" type="ORF">HNR41_001321</name>
    <name evidence="10" type="ORF">JEOCOQ751_00458</name>
</gene>
<dbReference type="EMBL" id="JACHFF010000002">
    <property type="protein sequence ID" value="MBB6423349.1"/>
    <property type="molecule type" value="Genomic_DNA"/>
</dbReference>
<dbReference type="EMBL" id="CAJEWA010000004">
    <property type="protein sequence ID" value="CAD2071896.1"/>
    <property type="molecule type" value="Genomic_DNA"/>
</dbReference>
<keyword evidence="7 9" id="KW-0472">Membrane</keyword>
<evidence type="ECO:0000313" key="12">
    <source>
        <dbReference type="Proteomes" id="UP000534001"/>
    </source>
</evidence>
<sequence>MIEVFAVLLVTALATSLLGVFLVLKGQAMTTDAISHTILLGIVLAFFITADLRSPLLIIGAAVIGLITVYLIELVTSSGMMKQDAAVGIVFTALFAGAVILVSRYADDVHLDIDVVLMGQVLFAPLNRVDILGVSLPYALVQLTVILIINILFILMFYKELKVTSFDPVYAAAAGISTTLIYYLLMTLVSVTAVTAFDAVGSILVISFFVTPAITAYLVTKRLSHMIWLTLLTAAFNSLAGCTFGYFTDISISGSVASVSLLTFLAVFFCNKNGWIRKTLKSRRMLRKI</sequence>
<reference evidence="11 13" key="2">
    <citation type="submission" date="2020-08" db="EMBL/GenBank/DDBJ databases">
        <title>Genomic Encyclopedia of Type Strains, Phase IV (KMG-IV): sequencing the most valuable type-strain genomes for metagenomic binning, comparative biology and taxonomic classification.</title>
        <authorList>
            <person name="Goeker M."/>
        </authorList>
    </citation>
    <scope>NUCLEOTIDE SEQUENCE [LARGE SCALE GENOMIC DNA]</scope>
    <source>
        <strain evidence="11 13">DSM 22419</strain>
    </source>
</reference>
<evidence type="ECO:0000256" key="3">
    <source>
        <dbReference type="ARBA" id="ARBA00022448"/>
    </source>
</evidence>
<feature type="transmembrane region" description="Helical" evidence="9">
    <location>
        <begin position="6"/>
        <end position="24"/>
    </location>
</feature>
<dbReference type="GO" id="GO:0055085">
    <property type="term" value="P:transmembrane transport"/>
    <property type="evidence" value="ECO:0007669"/>
    <property type="project" value="InterPro"/>
</dbReference>
<feature type="transmembrane region" description="Helical" evidence="9">
    <location>
        <begin position="136"/>
        <end position="158"/>
    </location>
</feature>
<feature type="transmembrane region" description="Helical" evidence="9">
    <location>
        <begin position="252"/>
        <end position="271"/>
    </location>
</feature>
<dbReference type="CDD" id="cd06550">
    <property type="entry name" value="TM_ABC_iron-siderophores_like"/>
    <property type="match status" value="1"/>
</dbReference>
<dbReference type="Proteomes" id="UP000534001">
    <property type="component" value="Unassembled WGS sequence"/>
</dbReference>
<dbReference type="Pfam" id="PF00950">
    <property type="entry name" value="ABC-3"/>
    <property type="match status" value="1"/>
</dbReference>
<dbReference type="Gene3D" id="1.10.3470.10">
    <property type="entry name" value="ABC transporter involved in vitamin B12 uptake, BtuC"/>
    <property type="match status" value="1"/>
</dbReference>
<dbReference type="InterPro" id="IPR037294">
    <property type="entry name" value="ABC_BtuC-like"/>
</dbReference>
<feature type="transmembrane region" description="Helical" evidence="9">
    <location>
        <begin position="33"/>
        <end position="50"/>
    </location>
</feature>
<feature type="transmembrane region" description="Helical" evidence="9">
    <location>
        <begin position="226"/>
        <end position="246"/>
    </location>
</feature>
<feature type="transmembrane region" description="Helical" evidence="9">
    <location>
        <begin position="87"/>
        <end position="106"/>
    </location>
</feature>
<evidence type="ECO:0000256" key="9">
    <source>
        <dbReference type="SAM" id="Phobius"/>
    </source>
</evidence>
<evidence type="ECO:0000256" key="4">
    <source>
        <dbReference type="ARBA" id="ARBA00022475"/>
    </source>
</evidence>
<keyword evidence="3 8" id="KW-0813">Transport</keyword>
<comment type="similarity">
    <text evidence="2 8">Belongs to the ABC-3 integral membrane protein family.</text>
</comment>
<keyword evidence="6 9" id="KW-1133">Transmembrane helix</keyword>
<evidence type="ECO:0000256" key="8">
    <source>
        <dbReference type="RuleBase" id="RU003943"/>
    </source>
</evidence>
<evidence type="ECO:0000313" key="10">
    <source>
        <dbReference type="EMBL" id="CAD2071896.1"/>
    </source>
</evidence>
<evidence type="ECO:0000313" key="11">
    <source>
        <dbReference type="EMBL" id="MBB6423349.1"/>
    </source>
</evidence>
<dbReference type="InterPro" id="IPR001626">
    <property type="entry name" value="ABC_TroCD"/>
</dbReference>
<evidence type="ECO:0000256" key="6">
    <source>
        <dbReference type="ARBA" id="ARBA00022989"/>
    </source>
</evidence>
<dbReference type="RefSeq" id="WP_184282948.1">
    <property type="nucleotide sequence ID" value="NZ_BMCO01000002.1"/>
</dbReference>
<accession>A0A6V7R3I8</accession>
<evidence type="ECO:0000256" key="1">
    <source>
        <dbReference type="ARBA" id="ARBA00004651"/>
    </source>
</evidence>
<organism evidence="10 12">
    <name type="scientific">Jeotgalicoccus coquinae</name>
    <dbReference type="NCBI Taxonomy" id="709509"/>
    <lineage>
        <taxon>Bacteria</taxon>
        <taxon>Bacillati</taxon>
        <taxon>Bacillota</taxon>
        <taxon>Bacilli</taxon>
        <taxon>Bacillales</taxon>
        <taxon>Staphylococcaceae</taxon>
        <taxon>Jeotgalicoccus</taxon>
    </lineage>
</organism>
<dbReference type="Proteomes" id="UP000545588">
    <property type="component" value="Unassembled WGS sequence"/>
</dbReference>
<proteinExistence type="inferred from homology"/>
<dbReference type="AlphaFoldDB" id="A0A6V7R3I8"/>